<sequence length="1213" mass="137501">MSSSIHRIAFILFFSFVLVFLVGSAVSADSFEKQLNNQPMDFKSFSTDQGLSYPVVLVIAQDKAGYMWFGSDDGLNKFDGYTFTTYTNNPTNPNSISNNQIMGIEEDVDGSLWVATYRGGLNQLDPETGKFKHYTYNPNNPDDPKGLSQENINIMKQDKDGVLWIGTGKGLNKFDKASKTFTHFNFKNNETDNDKINLINALAIDDQGIIWVGTSAGLVRFDSKTSKFSSSQQIAVLASSIGDDMITSLSLDANQDLWIGTQSAGVTRFDHKNRLFSSFLSNPDMTESISDNKINTIYTDRQGRVWLGTDKSLEQWDSSLNGFKHTVNNLSNPQSLNGSVVYGIYQDQQLNIWVATEKGLNLYSPKKIITYHAEDAKMSKLQNNGVLSFAEGKNGLIWLGTNKGVQTFDRETGAFELYINKPQDPTSVSNGSILALFVDSSGTIWAGSKEGVLNRFNPETQTFTRFNDIGVGEIERRKFITIVVIAQKTENELWLGTYNGLFIFDIKKQEIHKFIASTVDNYDSTFDESRFTSVLADEKGITWFGTLDSGLYKLDSIHNRFDHFPIYPEFSNNLGSNSVSSLLKDKSGSIWVGTKGGLEKFNPIKDSFERFTQTEGLSNNLIWGIVEDNSDNLWFSNTKGLSKLNPKTMSFHNYEQADGLQSNTFVVRSFLKTNDGALFFGGYNGFNWIRPELLEDSHFTPSIVIHSFKVFDQPKLLDKPLSEMKTIQLSYKENFFSFEFAALDYRNTPRIQYAYKLDGFDKDWVYSGSRRYVSYMNLKGGHYVLHIKSTNSDGVWNSIEKTIELEVIPAWWQRWWAYLVYVGLGSSLFILFIRIRSSEQAKKLQEQELMVAARTSAIHSLMDNSDQGFLSFGVDLIIQKEYSLACVRFLSSHLEGRTIHTLLCPNQVSQQDRLEKLLRAFFEEPDLIKKSEYLEQLSCETRLNEFTVKLDFKPIINADNPEDIKCMLIISDLSSLRQLETQMEEADEIYTMEKLAVLGQLAAGIAHEIRNPLTVIDGFMQIMLKTELEQEKRKSYLNLMHPEVKRINDLVSEFLMLAKPQPIKYERGSLYAVLKTTVEFMSSEASLHNVEIIFDSLNKEVWIEMDIKQMKQVFMNIIKNALEASQAGSHIQIQVIENSQHVQIIIIDHGQGISTEQLRKIFDPFYSQKDTGTGLGLTTSLNIVRNHQGDIEAFSDIGVKTSVIITLPLMKQV</sequence>
<reference evidence="11" key="1">
    <citation type="submission" date="2018-11" db="EMBL/GenBank/DDBJ databases">
        <title>Complete genome sequence of Paenibacillus sp. ML311-T8.</title>
        <authorList>
            <person name="Nam Y.-D."/>
            <person name="Kang J."/>
            <person name="Chung W.-H."/>
            <person name="Park Y.S."/>
        </authorList>
    </citation>
    <scope>NUCLEOTIDE SEQUENCE [LARGE SCALE GENOMIC DNA]</scope>
    <source>
        <strain evidence="11">ML311-T8</strain>
    </source>
</reference>
<dbReference type="SMART" id="SM00388">
    <property type="entry name" value="HisKA"/>
    <property type="match status" value="1"/>
</dbReference>
<dbReference type="KEGG" id="ppsc:EHS13_14335"/>
<dbReference type="InterPro" id="IPR011123">
    <property type="entry name" value="Y_Y_Y"/>
</dbReference>
<evidence type="ECO:0000256" key="8">
    <source>
        <dbReference type="ARBA" id="ARBA00023012"/>
    </source>
</evidence>
<comment type="catalytic activity">
    <reaction evidence="1">
        <text>ATP + protein L-histidine = ADP + protein N-phospho-L-histidine.</text>
        <dbReference type="EC" id="2.7.13.3"/>
    </reaction>
</comment>
<proteinExistence type="predicted"/>
<evidence type="ECO:0000256" key="6">
    <source>
        <dbReference type="ARBA" id="ARBA00022777"/>
    </source>
</evidence>
<dbReference type="Proteomes" id="UP000426246">
    <property type="component" value="Chromosome"/>
</dbReference>
<keyword evidence="6" id="KW-0418">Kinase</keyword>
<dbReference type="OrthoDB" id="9759607at2"/>
<keyword evidence="5" id="KW-0547">Nucleotide-binding</keyword>
<evidence type="ECO:0000256" key="4">
    <source>
        <dbReference type="ARBA" id="ARBA00022679"/>
    </source>
</evidence>
<evidence type="ECO:0000256" key="7">
    <source>
        <dbReference type="ARBA" id="ARBA00022840"/>
    </source>
</evidence>
<evidence type="ECO:0000259" key="9">
    <source>
        <dbReference type="PROSITE" id="PS50109"/>
    </source>
</evidence>
<dbReference type="SUPFAM" id="SSF63829">
    <property type="entry name" value="Calcium-dependent phosphotriesterase"/>
    <property type="match status" value="3"/>
</dbReference>
<dbReference type="GO" id="GO:0005524">
    <property type="term" value="F:ATP binding"/>
    <property type="evidence" value="ECO:0007669"/>
    <property type="project" value="UniProtKB-KW"/>
</dbReference>
<keyword evidence="3" id="KW-0597">Phosphoprotein</keyword>
<dbReference type="GO" id="GO:0000155">
    <property type="term" value="F:phosphorelay sensor kinase activity"/>
    <property type="evidence" value="ECO:0007669"/>
    <property type="project" value="InterPro"/>
</dbReference>
<dbReference type="InterPro" id="IPR036890">
    <property type="entry name" value="HATPase_C_sf"/>
</dbReference>
<dbReference type="SUPFAM" id="SSF47384">
    <property type="entry name" value="Homodimeric domain of signal transducing histidine kinase"/>
    <property type="match status" value="1"/>
</dbReference>
<dbReference type="Pfam" id="PF07495">
    <property type="entry name" value="Y_Y_Y"/>
    <property type="match status" value="1"/>
</dbReference>
<evidence type="ECO:0000256" key="1">
    <source>
        <dbReference type="ARBA" id="ARBA00000085"/>
    </source>
</evidence>
<dbReference type="SUPFAM" id="SSF55874">
    <property type="entry name" value="ATPase domain of HSP90 chaperone/DNA topoisomerase II/histidine kinase"/>
    <property type="match status" value="1"/>
</dbReference>
<protein>
    <recommendedName>
        <fullName evidence="2">histidine kinase</fullName>
        <ecNumber evidence="2">2.7.13.3</ecNumber>
    </recommendedName>
</protein>
<dbReference type="PROSITE" id="PS50109">
    <property type="entry name" value="HIS_KIN"/>
    <property type="match status" value="1"/>
</dbReference>
<dbReference type="EC" id="2.7.13.3" evidence="2"/>
<dbReference type="Gene3D" id="1.10.287.130">
    <property type="match status" value="1"/>
</dbReference>
<dbReference type="SMART" id="SM00387">
    <property type="entry name" value="HATPase_c"/>
    <property type="match status" value="1"/>
</dbReference>
<organism evidence="10 11">
    <name type="scientific">Paenibacillus psychroresistens</name>
    <dbReference type="NCBI Taxonomy" id="1778678"/>
    <lineage>
        <taxon>Bacteria</taxon>
        <taxon>Bacillati</taxon>
        <taxon>Bacillota</taxon>
        <taxon>Bacilli</taxon>
        <taxon>Bacillales</taxon>
        <taxon>Paenibacillaceae</taxon>
        <taxon>Paenibacillus</taxon>
    </lineage>
</organism>
<dbReference type="PANTHER" id="PTHR43547:SF2">
    <property type="entry name" value="HYBRID SIGNAL TRANSDUCTION HISTIDINE KINASE C"/>
    <property type="match status" value="1"/>
</dbReference>
<dbReference type="InterPro" id="IPR011110">
    <property type="entry name" value="Reg_prop"/>
</dbReference>
<dbReference type="InterPro" id="IPR004358">
    <property type="entry name" value="Sig_transdc_His_kin-like_C"/>
</dbReference>
<dbReference type="InterPro" id="IPR013783">
    <property type="entry name" value="Ig-like_fold"/>
</dbReference>
<dbReference type="Pfam" id="PF07494">
    <property type="entry name" value="Reg_prop"/>
    <property type="match status" value="5"/>
</dbReference>
<dbReference type="PRINTS" id="PR00344">
    <property type="entry name" value="BCTRLSENSOR"/>
</dbReference>
<dbReference type="RefSeq" id="WP_155701005.1">
    <property type="nucleotide sequence ID" value="NZ_CP034235.1"/>
</dbReference>
<dbReference type="InterPro" id="IPR003594">
    <property type="entry name" value="HATPase_dom"/>
</dbReference>
<keyword evidence="8" id="KW-0902">Two-component regulatory system</keyword>
<dbReference type="InterPro" id="IPR005467">
    <property type="entry name" value="His_kinase_dom"/>
</dbReference>
<dbReference type="InterPro" id="IPR036097">
    <property type="entry name" value="HisK_dim/P_sf"/>
</dbReference>
<dbReference type="Gene3D" id="3.30.565.10">
    <property type="entry name" value="Histidine kinase-like ATPase, C-terminal domain"/>
    <property type="match status" value="1"/>
</dbReference>
<evidence type="ECO:0000256" key="2">
    <source>
        <dbReference type="ARBA" id="ARBA00012438"/>
    </source>
</evidence>
<keyword evidence="11" id="KW-1185">Reference proteome</keyword>
<dbReference type="FunFam" id="2.60.40.10:FF:000791">
    <property type="entry name" value="Two-component system sensor histidine kinase/response regulator"/>
    <property type="match status" value="1"/>
</dbReference>
<dbReference type="PANTHER" id="PTHR43547">
    <property type="entry name" value="TWO-COMPONENT HISTIDINE KINASE"/>
    <property type="match status" value="1"/>
</dbReference>
<evidence type="ECO:0000313" key="11">
    <source>
        <dbReference type="Proteomes" id="UP000426246"/>
    </source>
</evidence>
<keyword evidence="7" id="KW-0067">ATP-binding</keyword>
<dbReference type="CDD" id="cd00082">
    <property type="entry name" value="HisKA"/>
    <property type="match status" value="1"/>
</dbReference>
<dbReference type="AlphaFoldDB" id="A0A6B8RKT0"/>
<dbReference type="Gene3D" id="2.60.40.10">
    <property type="entry name" value="Immunoglobulins"/>
    <property type="match status" value="1"/>
</dbReference>
<dbReference type="Pfam" id="PF00512">
    <property type="entry name" value="HisKA"/>
    <property type="match status" value="1"/>
</dbReference>
<accession>A0A6B8RKT0</accession>
<name>A0A6B8RKT0_9BACL</name>
<dbReference type="InterPro" id="IPR003661">
    <property type="entry name" value="HisK_dim/P_dom"/>
</dbReference>
<dbReference type="Pfam" id="PF02518">
    <property type="entry name" value="HATPase_c"/>
    <property type="match status" value="1"/>
</dbReference>
<evidence type="ECO:0000256" key="3">
    <source>
        <dbReference type="ARBA" id="ARBA00022553"/>
    </source>
</evidence>
<dbReference type="InterPro" id="IPR015943">
    <property type="entry name" value="WD40/YVTN_repeat-like_dom_sf"/>
</dbReference>
<feature type="domain" description="Histidine kinase" evidence="9">
    <location>
        <begin position="1004"/>
        <end position="1211"/>
    </location>
</feature>
<dbReference type="Gene3D" id="2.130.10.10">
    <property type="entry name" value="YVTN repeat-like/Quinoprotein amine dehydrogenase"/>
    <property type="match status" value="3"/>
</dbReference>
<evidence type="ECO:0000256" key="5">
    <source>
        <dbReference type="ARBA" id="ARBA00022741"/>
    </source>
</evidence>
<dbReference type="EMBL" id="CP034235">
    <property type="protein sequence ID" value="QGQ95968.1"/>
    <property type="molecule type" value="Genomic_DNA"/>
</dbReference>
<gene>
    <name evidence="10" type="ORF">EHS13_14335</name>
</gene>
<keyword evidence="4" id="KW-0808">Transferase</keyword>
<evidence type="ECO:0000313" key="10">
    <source>
        <dbReference type="EMBL" id="QGQ95968.1"/>
    </source>
</evidence>